<feature type="compositionally biased region" description="Low complexity" evidence="1">
    <location>
        <begin position="110"/>
        <end position="129"/>
    </location>
</feature>
<gene>
    <name evidence="3" type="ORF">GRF29_8g3174199</name>
</gene>
<dbReference type="EMBL" id="WVTA01000002">
    <property type="protein sequence ID" value="KAK3216392.1"/>
    <property type="molecule type" value="Genomic_DNA"/>
</dbReference>
<feature type="transmembrane region" description="Helical" evidence="2">
    <location>
        <begin position="245"/>
        <end position="266"/>
    </location>
</feature>
<feature type="region of interest" description="Disordered" evidence="1">
    <location>
        <begin position="391"/>
        <end position="427"/>
    </location>
</feature>
<feature type="region of interest" description="Disordered" evidence="1">
    <location>
        <begin position="350"/>
        <end position="372"/>
    </location>
</feature>
<feature type="compositionally biased region" description="Low complexity" evidence="1">
    <location>
        <begin position="158"/>
        <end position="194"/>
    </location>
</feature>
<dbReference type="Proteomes" id="UP001280581">
    <property type="component" value="Unassembled WGS sequence"/>
</dbReference>
<feature type="compositionally biased region" description="Pro residues" evidence="1">
    <location>
        <begin position="21"/>
        <end position="44"/>
    </location>
</feature>
<feature type="compositionally biased region" description="Polar residues" evidence="1">
    <location>
        <begin position="391"/>
        <end position="408"/>
    </location>
</feature>
<evidence type="ECO:0008006" key="5">
    <source>
        <dbReference type="Google" id="ProtNLM"/>
    </source>
</evidence>
<dbReference type="AlphaFoldDB" id="A0AAN6M8G2"/>
<feature type="compositionally biased region" description="Pro residues" evidence="1">
    <location>
        <begin position="99"/>
        <end position="109"/>
    </location>
</feature>
<name>A0AAN6M8G2_9PLEO</name>
<feature type="compositionally biased region" description="Polar residues" evidence="1">
    <location>
        <begin position="1"/>
        <end position="15"/>
    </location>
</feature>
<organism evidence="3 4">
    <name type="scientific">Pseudopithomyces chartarum</name>
    <dbReference type="NCBI Taxonomy" id="1892770"/>
    <lineage>
        <taxon>Eukaryota</taxon>
        <taxon>Fungi</taxon>
        <taxon>Dikarya</taxon>
        <taxon>Ascomycota</taxon>
        <taxon>Pezizomycotina</taxon>
        <taxon>Dothideomycetes</taxon>
        <taxon>Pleosporomycetidae</taxon>
        <taxon>Pleosporales</taxon>
        <taxon>Massarineae</taxon>
        <taxon>Didymosphaeriaceae</taxon>
        <taxon>Pseudopithomyces</taxon>
    </lineage>
</organism>
<feature type="compositionally biased region" description="Low complexity" evidence="1">
    <location>
        <begin position="138"/>
        <end position="151"/>
    </location>
</feature>
<keyword evidence="2" id="KW-0472">Membrane</keyword>
<accession>A0AAN6M8G2</accession>
<evidence type="ECO:0000313" key="4">
    <source>
        <dbReference type="Proteomes" id="UP001280581"/>
    </source>
</evidence>
<feature type="compositionally biased region" description="Polar residues" evidence="1">
    <location>
        <begin position="195"/>
        <end position="222"/>
    </location>
</feature>
<comment type="caution">
    <text evidence="3">The sequence shown here is derived from an EMBL/GenBank/DDBJ whole genome shotgun (WGS) entry which is preliminary data.</text>
</comment>
<sequence length="482" mass="49150">MASNGNGTAGTSSLVESPSPSAAPEPSSPAPSPSSPPEPSPAPTSPAAAPSTDEPAPSPSQSPSPSPAPESSPAPSPAPSSSPDPEPVTEPSSATTEPPSSPVSLPPSDTPSAAPSSAPAEPSSSAPAPSSTPPPQPSSQSQQQSSADDPTSAPPPSTTSVVTAETTTPTSTEVVTKVITPTPSSPNESPEPITVYSTITRGGNTQGEPTQSAPSTASTDPSNPALAKPDGKQATGGLNAGGKTAIAVVIPVVVVALLLLAGIWFWRKRKSRKNAEEARRKEVEEYGYNPNEDPTLPAVGMQSEMAEDQSGYRGWGNTATSSGRKASTTLTSGMTYSDSNSNPGDVAYANAGSPTHAYSDAHSGDPLVNGRRETMESDGIGALGAAPVAHQNQNGVHRGPSNASSSYSAAERSDNSGDYPHPMNNQQEYYDNNAYYQNGPYDNGYGAAQQPIIRDVSARRNTRIENPSVFPQQGNSGIAQNF</sequence>
<proteinExistence type="predicted"/>
<reference evidence="3 4" key="1">
    <citation type="submission" date="2021-02" db="EMBL/GenBank/DDBJ databases">
        <title>Genome assembly of Pseudopithomyces chartarum.</title>
        <authorList>
            <person name="Jauregui R."/>
            <person name="Singh J."/>
            <person name="Voisey C."/>
        </authorList>
    </citation>
    <scope>NUCLEOTIDE SEQUENCE [LARGE SCALE GENOMIC DNA]</scope>
    <source>
        <strain evidence="3 4">AGR01</strain>
    </source>
</reference>
<protein>
    <recommendedName>
        <fullName evidence="5">Serine-rich protein</fullName>
    </recommendedName>
</protein>
<feature type="region of interest" description="Disordered" evidence="1">
    <location>
        <begin position="1"/>
        <end position="235"/>
    </location>
</feature>
<evidence type="ECO:0000313" key="3">
    <source>
        <dbReference type="EMBL" id="KAK3216392.1"/>
    </source>
</evidence>
<feature type="compositionally biased region" description="Low complexity" evidence="1">
    <location>
        <begin position="45"/>
        <end position="55"/>
    </location>
</feature>
<keyword evidence="2" id="KW-1133">Transmembrane helix</keyword>
<evidence type="ECO:0000256" key="1">
    <source>
        <dbReference type="SAM" id="MobiDB-lite"/>
    </source>
</evidence>
<feature type="compositionally biased region" description="Pro residues" evidence="1">
    <location>
        <begin position="56"/>
        <end position="88"/>
    </location>
</feature>
<feature type="compositionally biased region" description="Low complexity" evidence="1">
    <location>
        <begin position="89"/>
        <end position="98"/>
    </location>
</feature>
<keyword evidence="4" id="KW-1185">Reference proteome</keyword>
<keyword evidence="2" id="KW-0812">Transmembrane</keyword>
<evidence type="ECO:0000256" key="2">
    <source>
        <dbReference type="SAM" id="Phobius"/>
    </source>
</evidence>